<feature type="compositionally biased region" description="Acidic residues" evidence="6">
    <location>
        <begin position="481"/>
        <end position="495"/>
    </location>
</feature>
<organism evidence="8 9">
    <name type="scientific">Hyaloscypha bicolor E</name>
    <dbReference type="NCBI Taxonomy" id="1095630"/>
    <lineage>
        <taxon>Eukaryota</taxon>
        <taxon>Fungi</taxon>
        <taxon>Dikarya</taxon>
        <taxon>Ascomycota</taxon>
        <taxon>Pezizomycotina</taxon>
        <taxon>Leotiomycetes</taxon>
        <taxon>Helotiales</taxon>
        <taxon>Hyaloscyphaceae</taxon>
        <taxon>Hyaloscypha</taxon>
        <taxon>Hyaloscypha bicolor</taxon>
    </lineage>
</organism>
<dbReference type="Pfam" id="PF04658">
    <property type="entry name" value="TAFII55_N"/>
    <property type="match status" value="1"/>
</dbReference>
<evidence type="ECO:0000256" key="2">
    <source>
        <dbReference type="ARBA" id="ARBA00009368"/>
    </source>
</evidence>
<dbReference type="CDD" id="cd08047">
    <property type="entry name" value="TAF7"/>
    <property type="match status" value="1"/>
</dbReference>
<protein>
    <recommendedName>
        <fullName evidence="7">TAFII55 protein conserved region domain-containing protein</fullName>
    </recommendedName>
</protein>
<dbReference type="GO" id="GO:0016251">
    <property type="term" value="F:RNA polymerase II general transcription initiation factor activity"/>
    <property type="evidence" value="ECO:0007669"/>
    <property type="project" value="TreeGrafter"/>
</dbReference>
<proteinExistence type="inferred from homology"/>
<feature type="domain" description="TAFII55 protein conserved region" evidence="7">
    <location>
        <begin position="285"/>
        <end position="446"/>
    </location>
</feature>
<dbReference type="InterPro" id="IPR006751">
    <property type="entry name" value="TAFII55_prot_cons_reg"/>
</dbReference>
<keyword evidence="4" id="KW-0804">Transcription</keyword>
<evidence type="ECO:0000256" key="3">
    <source>
        <dbReference type="ARBA" id="ARBA00023015"/>
    </source>
</evidence>
<evidence type="ECO:0000256" key="5">
    <source>
        <dbReference type="ARBA" id="ARBA00023242"/>
    </source>
</evidence>
<comment type="subcellular location">
    <subcellularLocation>
        <location evidence="1">Nucleus</location>
    </subcellularLocation>
</comment>
<reference evidence="8 9" key="1">
    <citation type="submission" date="2016-04" db="EMBL/GenBank/DDBJ databases">
        <title>A degradative enzymes factory behind the ericoid mycorrhizal symbiosis.</title>
        <authorList>
            <consortium name="DOE Joint Genome Institute"/>
            <person name="Martino E."/>
            <person name="Morin E."/>
            <person name="Grelet G."/>
            <person name="Kuo A."/>
            <person name="Kohler A."/>
            <person name="Daghino S."/>
            <person name="Barry K."/>
            <person name="Choi C."/>
            <person name="Cichocki N."/>
            <person name="Clum A."/>
            <person name="Copeland A."/>
            <person name="Hainaut M."/>
            <person name="Haridas S."/>
            <person name="Labutti K."/>
            <person name="Lindquist E."/>
            <person name="Lipzen A."/>
            <person name="Khouja H.-R."/>
            <person name="Murat C."/>
            <person name="Ohm R."/>
            <person name="Olson A."/>
            <person name="Spatafora J."/>
            <person name="Veneault-Fourrey C."/>
            <person name="Henrissat B."/>
            <person name="Grigoriev I."/>
            <person name="Martin F."/>
            <person name="Perotto S."/>
        </authorList>
    </citation>
    <scope>NUCLEOTIDE SEQUENCE [LARGE SCALE GENOMIC DNA]</scope>
    <source>
        <strain evidence="8 9">E</strain>
    </source>
</reference>
<dbReference type="FunCoup" id="A0A2J6SG19">
    <property type="interactions" value="203"/>
</dbReference>
<feature type="compositionally biased region" description="Acidic residues" evidence="6">
    <location>
        <begin position="272"/>
        <end position="281"/>
    </location>
</feature>
<evidence type="ECO:0000259" key="7">
    <source>
        <dbReference type="SMART" id="SM01370"/>
    </source>
</evidence>
<dbReference type="GeneID" id="36592314"/>
<name>A0A2J6SG19_9HELO</name>
<dbReference type="InParanoid" id="A0A2J6SG19"/>
<dbReference type="Proteomes" id="UP000235371">
    <property type="component" value="Unassembled WGS sequence"/>
</dbReference>
<feature type="region of interest" description="Disordered" evidence="6">
    <location>
        <begin position="153"/>
        <end position="245"/>
    </location>
</feature>
<evidence type="ECO:0000256" key="1">
    <source>
        <dbReference type="ARBA" id="ARBA00004123"/>
    </source>
</evidence>
<evidence type="ECO:0000313" key="8">
    <source>
        <dbReference type="EMBL" id="PMD49694.1"/>
    </source>
</evidence>
<dbReference type="PANTHER" id="PTHR12228:SF0">
    <property type="entry name" value="TATA-BOX BINDING PROTEIN ASSOCIATED FACTOR 7"/>
    <property type="match status" value="1"/>
</dbReference>
<dbReference type="AlphaFoldDB" id="A0A2J6SG19"/>
<dbReference type="OrthoDB" id="153872at2759"/>
<dbReference type="GO" id="GO:0005669">
    <property type="term" value="C:transcription factor TFIID complex"/>
    <property type="evidence" value="ECO:0007669"/>
    <property type="project" value="InterPro"/>
</dbReference>
<feature type="region of interest" description="Disordered" evidence="6">
    <location>
        <begin position="261"/>
        <end position="281"/>
    </location>
</feature>
<feature type="compositionally biased region" description="Acidic residues" evidence="6">
    <location>
        <begin position="555"/>
        <end position="579"/>
    </location>
</feature>
<dbReference type="STRING" id="1095630.A0A2J6SG19"/>
<feature type="compositionally biased region" description="Polar residues" evidence="6">
    <location>
        <begin position="534"/>
        <end position="546"/>
    </location>
</feature>
<keyword evidence="9" id="KW-1185">Reference proteome</keyword>
<gene>
    <name evidence="8" type="ORF">K444DRAFT_638323</name>
</gene>
<evidence type="ECO:0000256" key="4">
    <source>
        <dbReference type="ARBA" id="ARBA00023163"/>
    </source>
</evidence>
<keyword evidence="3" id="KW-0805">Transcription regulation</keyword>
<dbReference type="InterPro" id="IPR037817">
    <property type="entry name" value="TAF7"/>
</dbReference>
<feature type="compositionally biased region" description="Basic and acidic residues" evidence="6">
    <location>
        <begin position="202"/>
        <end position="211"/>
    </location>
</feature>
<evidence type="ECO:0000256" key="6">
    <source>
        <dbReference type="SAM" id="MobiDB-lite"/>
    </source>
</evidence>
<evidence type="ECO:0000313" key="9">
    <source>
        <dbReference type="Proteomes" id="UP000235371"/>
    </source>
</evidence>
<dbReference type="SMART" id="SM01370">
    <property type="entry name" value="TAFII55_N"/>
    <property type="match status" value="1"/>
</dbReference>
<accession>A0A2J6SG19</accession>
<sequence>MDASSGSLRPAEFGECRAAEGNGEALEELSFWIVLSQEGQLKVKGWVMWEASWPACQSHLSCRCLTSTENLLATVSNFHIIISLAFPTTSTSKSIQLHAAPLLDPNVNKNVRTAHTALTVLARTYAFIKMSFKLKLNVNTAVPSTTSLATPALATPLATPGGRPKLKITNKSVPPTPATGEELVKGKKTKAGRAPKPSAKVVESRKRVKEESDTEGEGSTIQVAAPAATQVSAPPSKKIKLSIGGPKTPATPVVLKAKLKGKPPVRPLGEGYDSEASDREEDPAIEEEFVLRMAPGDDCDYLREMINKKLIGTAKSQGGPDIHMKFFLDGRRAAITIRKNVYAATLVDLPTVIEGMKSWDKRNWLKSADICQMLWVFAPIKKEEEAKTIPLPAAVDEKTHQFPHGLTPPMQYARRNRFRHRLHKTQIEEVEDEVNRLLAADLDASETYATFIDPDVDDRRASQALSPGSSGGDYDMGEQLYSEDEDAEGEADETEYFTGNHHGNNLEETQEEEPEGDIFDLDAALADHVEPDTPMSTAEATPSQANGAAGTPIEDSGDESPEDDGDDDDEDEEEEIDEEEKARLAQIEGTREDIADLEKQIANVQVQWTAQSNQLLRRRLEDNLRKLKQELQLKKSSIGEGEENE</sequence>
<dbReference type="PANTHER" id="PTHR12228">
    <property type="entry name" value="TRANSCRIPTION INITIATION FACTOR TFIID 55 KD SUBUNIT-RELATED"/>
    <property type="match status" value="1"/>
</dbReference>
<keyword evidence="5" id="KW-0539">Nucleus</keyword>
<dbReference type="GO" id="GO:0051123">
    <property type="term" value="P:RNA polymerase II preinitiation complex assembly"/>
    <property type="evidence" value="ECO:0007669"/>
    <property type="project" value="TreeGrafter"/>
</dbReference>
<feature type="region of interest" description="Disordered" evidence="6">
    <location>
        <begin position="532"/>
        <end position="589"/>
    </location>
</feature>
<dbReference type="EMBL" id="KZ613919">
    <property type="protein sequence ID" value="PMD49694.1"/>
    <property type="molecule type" value="Genomic_DNA"/>
</dbReference>
<feature type="region of interest" description="Disordered" evidence="6">
    <location>
        <begin position="453"/>
        <end position="515"/>
    </location>
</feature>
<comment type="similarity">
    <text evidence="2">Belongs to the TAF7 family.</text>
</comment>
<dbReference type="RefSeq" id="XP_024726598.1">
    <property type="nucleotide sequence ID" value="XM_024884237.1"/>
</dbReference>